<dbReference type="EMBL" id="CAKJTJ010000012">
    <property type="protein sequence ID" value="CAG9621685.1"/>
    <property type="molecule type" value="Genomic_DNA"/>
</dbReference>
<accession>A0ABN8AFN8</accession>
<evidence type="ECO:0000256" key="2">
    <source>
        <dbReference type="ARBA" id="ARBA00022603"/>
    </source>
</evidence>
<dbReference type="InterPro" id="IPR029063">
    <property type="entry name" value="SAM-dependent_MTases_sf"/>
</dbReference>
<protein>
    <submittedName>
        <fullName evidence="6">2-methoxy-6-polyprenyl-1,4-benzoquinol methylase, mitochondrial</fullName>
        <ecNumber evidence="6">2.1.1.163</ecNumber>
    </submittedName>
</protein>
<keyword evidence="2 6" id="KW-0489">Methyltransferase</keyword>
<reference evidence="6 7" key="1">
    <citation type="submission" date="2021-10" db="EMBL/GenBank/DDBJ databases">
        <authorList>
            <person name="Criscuolo A."/>
        </authorList>
    </citation>
    <scope>NUCLEOTIDE SEQUENCE [LARGE SCALE GENOMIC DNA]</scope>
    <source>
        <strain evidence="7">CIP 111883</strain>
    </source>
</reference>
<dbReference type="GO" id="GO:0043770">
    <property type="term" value="F:demethylmenaquinone methyltransferase activity"/>
    <property type="evidence" value="ECO:0007669"/>
    <property type="project" value="UniProtKB-EC"/>
</dbReference>
<dbReference type="Proteomes" id="UP000789833">
    <property type="component" value="Unassembled WGS sequence"/>
</dbReference>
<sequence length="236" mass="26492">MKMSNYTDLLAIFGIGGAHPGGLELTKTNLLQENLKNKSLLEVGCGTGQTSFFLHSMDVDVTPIDYHPLMVSKANKRFKESKLSLEAQQMNMMELLFADNSFDFVLSESVLAFTKLSKTLPELFRVMKKDSILLAIEMTKKDSLPSDVQGKLTDFYGLPSILRKDEWESVLQQYGFHGINIQTISLSELEPTEPDIDPSILIPDEMFDMMQAHEELTAESSKHLELSIIRATPAKN</sequence>
<dbReference type="SUPFAM" id="SSF53335">
    <property type="entry name" value="S-adenosyl-L-methionine-dependent methyltransferases"/>
    <property type="match status" value="1"/>
</dbReference>
<dbReference type="Gene3D" id="3.40.50.150">
    <property type="entry name" value="Vaccinia Virus protein VP39"/>
    <property type="match status" value="1"/>
</dbReference>
<dbReference type="GO" id="GO:0032259">
    <property type="term" value="P:methylation"/>
    <property type="evidence" value="ECO:0007669"/>
    <property type="project" value="UniProtKB-KW"/>
</dbReference>
<evidence type="ECO:0000256" key="4">
    <source>
        <dbReference type="ARBA" id="ARBA00025707"/>
    </source>
</evidence>
<comment type="pathway">
    <text evidence="4">Phospholipid metabolism.</text>
</comment>
<evidence type="ECO:0000256" key="1">
    <source>
        <dbReference type="ARBA" id="ARBA00005189"/>
    </source>
</evidence>
<comment type="pathway">
    <text evidence="1">Lipid metabolism.</text>
</comment>
<feature type="domain" description="Methyltransferase" evidence="5">
    <location>
        <begin position="36"/>
        <end position="154"/>
    </location>
</feature>
<keyword evidence="7" id="KW-1185">Reference proteome</keyword>
<gene>
    <name evidence="6" type="primary">COQ5_3</name>
    <name evidence="6" type="ORF">BACCIP111883_02458</name>
</gene>
<evidence type="ECO:0000313" key="7">
    <source>
        <dbReference type="Proteomes" id="UP000789833"/>
    </source>
</evidence>
<proteinExistence type="predicted"/>
<dbReference type="PANTHER" id="PTHR44307:SF2">
    <property type="entry name" value="PHOSPHOETHANOLAMINE METHYLTRANSFERASE ISOFORM X1"/>
    <property type="match status" value="1"/>
</dbReference>
<dbReference type="CDD" id="cd02440">
    <property type="entry name" value="AdoMet_MTases"/>
    <property type="match status" value="1"/>
</dbReference>
<name>A0ABN8AFN8_9BACI</name>
<dbReference type="PANTHER" id="PTHR44307">
    <property type="entry name" value="PHOSPHOETHANOLAMINE METHYLTRANSFERASE"/>
    <property type="match status" value="1"/>
</dbReference>
<dbReference type="EC" id="2.1.1.163" evidence="6"/>
<dbReference type="InterPro" id="IPR025714">
    <property type="entry name" value="Methyltranfer_dom"/>
</dbReference>
<keyword evidence="3 6" id="KW-0808">Transferase</keyword>
<evidence type="ECO:0000313" key="6">
    <source>
        <dbReference type="EMBL" id="CAG9621685.1"/>
    </source>
</evidence>
<organism evidence="6 7">
    <name type="scientific">Sutcliffiella rhizosphaerae</name>
    <dbReference type="NCBI Taxonomy" id="2880967"/>
    <lineage>
        <taxon>Bacteria</taxon>
        <taxon>Bacillati</taxon>
        <taxon>Bacillota</taxon>
        <taxon>Bacilli</taxon>
        <taxon>Bacillales</taxon>
        <taxon>Bacillaceae</taxon>
        <taxon>Sutcliffiella</taxon>
    </lineage>
</organism>
<comment type="caution">
    <text evidence="6">The sequence shown here is derived from an EMBL/GenBank/DDBJ whole genome shotgun (WGS) entry which is preliminary data.</text>
</comment>
<dbReference type="Pfam" id="PF13847">
    <property type="entry name" value="Methyltransf_31"/>
    <property type="match status" value="1"/>
</dbReference>
<evidence type="ECO:0000259" key="5">
    <source>
        <dbReference type="Pfam" id="PF13847"/>
    </source>
</evidence>
<evidence type="ECO:0000256" key="3">
    <source>
        <dbReference type="ARBA" id="ARBA00022679"/>
    </source>
</evidence>